<dbReference type="OrthoDB" id="179766at2"/>
<evidence type="ECO:0008006" key="5">
    <source>
        <dbReference type="Google" id="ProtNLM"/>
    </source>
</evidence>
<dbReference type="InterPro" id="IPR028098">
    <property type="entry name" value="Glyco_trans_4-like_N"/>
</dbReference>
<feature type="domain" description="Glycosyl transferase family 1" evidence="1">
    <location>
        <begin position="246"/>
        <end position="393"/>
    </location>
</feature>
<dbReference type="Pfam" id="PF00534">
    <property type="entry name" value="Glycos_transf_1"/>
    <property type="match status" value="1"/>
</dbReference>
<keyword evidence="4" id="KW-1185">Reference proteome</keyword>
<dbReference type="PANTHER" id="PTHR45947:SF15">
    <property type="entry name" value="TEICHURONIC ACID BIOSYNTHESIS GLYCOSYLTRANSFERASE TUAC-RELATED"/>
    <property type="match status" value="1"/>
</dbReference>
<dbReference type="SUPFAM" id="SSF53756">
    <property type="entry name" value="UDP-Glycosyltransferase/glycogen phosphorylase"/>
    <property type="match status" value="1"/>
</dbReference>
<evidence type="ECO:0000313" key="4">
    <source>
        <dbReference type="Proteomes" id="UP000282892"/>
    </source>
</evidence>
<dbReference type="Pfam" id="PF13439">
    <property type="entry name" value="Glyco_transf_4"/>
    <property type="match status" value="1"/>
</dbReference>
<reference evidence="3 4" key="1">
    <citation type="submission" date="2017-07" db="EMBL/GenBank/DDBJ databases">
        <title>The complete genome sequence of Bacillus mesonae strain H20-5, an efficient strain improving plant abiotic stress resistance.</title>
        <authorList>
            <person name="Kim S.Y."/>
            <person name="Song H."/>
            <person name="Sang M.K."/>
            <person name="Weon H.-Y."/>
            <person name="Song J."/>
        </authorList>
    </citation>
    <scope>NUCLEOTIDE SEQUENCE [LARGE SCALE GENOMIC DNA]</scope>
    <source>
        <strain evidence="3 4">H20-5</strain>
    </source>
</reference>
<accession>A0A3T0HTV3</accession>
<dbReference type="NCBIfam" id="NF047684">
    <property type="entry name" value="TeichurnBiosyTuaC"/>
    <property type="match status" value="1"/>
</dbReference>
<dbReference type="STRING" id="1193713.GCA_001636315_03298"/>
<evidence type="ECO:0000259" key="1">
    <source>
        <dbReference type="Pfam" id="PF00534"/>
    </source>
</evidence>
<dbReference type="AlphaFoldDB" id="A0A3T0HTV3"/>
<gene>
    <name evidence="3" type="ORF">CHR53_03905</name>
</gene>
<evidence type="ECO:0000259" key="2">
    <source>
        <dbReference type="Pfam" id="PF13439"/>
    </source>
</evidence>
<dbReference type="PANTHER" id="PTHR45947">
    <property type="entry name" value="SULFOQUINOVOSYL TRANSFERASE SQD2"/>
    <property type="match status" value="1"/>
</dbReference>
<dbReference type="InterPro" id="IPR050194">
    <property type="entry name" value="Glycosyltransferase_grp1"/>
</dbReference>
<name>A0A3T0HTV3_9BACI</name>
<evidence type="ECO:0000313" key="3">
    <source>
        <dbReference type="EMBL" id="AZU60477.1"/>
    </source>
</evidence>
<dbReference type="KEGG" id="nmk:CHR53_03905"/>
<dbReference type="Proteomes" id="UP000282892">
    <property type="component" value="Chromosome"/>
</dbReference>
<organism evidence="3 4">
    <name type="scientific">Neobacillus mesonae</name>
    <dbReference type="NCBI Taxonomy" id="1193713"/>
    <lineage>
        <taxon>Bacteria</taxon>
        <taxon>Bacillati</taxon>
        <taxon>Bacillota</taxon>
        <taxon>Bacilli</taxon>
        <taxon>Bacillales</taxon>
        <taxon>Bacillaceae</taxon>
        <taxon>Neobacillus</taxon>
    </lineage>
</organism>
<dbReference type="Gene3D" id="3.40.50.2000">
    <property type="entry name" value="Glycogen Phosphorylase B"/>
    <property type="match status" value="2"/>
</dbReference>
<protein>
    <recommendedName>
        <fullName evidence="5">Glycosyltransferase family 4 protein</fullName>
    </recommendedName>
</protein>
<sequence length="434" mass="48580">MAIGDVGQHQCCGLYFTFGKGISTNFLKDCKKTNKRAFNMKVLWITSVYPSDKQPGAGVFHETQVQALTRLGIEVTVICPVPRNPKLLEFVKKQYRVHHGIPNMYRRNGVTVFRPSYLALPGQLRWAQPDQRIATTVLETMSDYGIEPDIIHAHFAMPSGGAARIVAEQIKRPWILTLHGSDVNIYPYFSASAKKAFQQSVTKANHVLAVGDSLKTKAKELTGRESVVLPIGVDLSVFQQVEESKGELRKRLQLPENKRLVVFVGRLTKAKGVFELAQALEGLSDEIAVLFVGDGPANGKLRQHPDFNRRLFLTGQVENHRVKDYMLASDVLALPSYTEGMPTVVIEALAAKIPVICTAVGGVPDLFGEYRHLLIEKESVADLVERINDVLYGNLYTTSIREELFERIQAHYHIDHNALLLKKEYSRTLETTTE</sequence>
<feature type="domain" description="Glycosyltransferase subfamily 4-like N-terminal" evidence="2">
    <location>
        <begin position="56"/>
        <end position="236"/>
    </location>
</feature>
<dbReference type="EMBL" id="CP022572">
    <property type="protein sequence ID" value="AZU60477.1"/>
    <property type="molecule type" value="Genomic_DNA"/>
</dbReference>
<dbReference type="InterPro" id="IPR001296">
    <property type="entry name" value="Glyco_trans_1"/>
</dbReference>
<proteinExistence type="predicted"/>
<dbReference type="GO" id="GO:0016757">
    <property type="term" value="F:glycosyltransferase activity"/>
    <property type="evidence" value="ECO:0007669"/>
    <property type="project" value="InterPro"/>
</dbReference>